<sequence length="170" mass="18920">MKNFVRVTDKINQIIFNFLAILLGAVALLTLYQVFARYILNSPLTWSEEIIRSLMVWIVLLGTAIALRKGLLISVETVLHIVPKGIKLILNTIIIILNFVYMFLLLKYGIEIMQSLHGQTSGALDLPVNLSYAAIPAGALYSLINCLVVIIELISKDSKGDDTHDRPIIS</sequence>
<keyword evidence="2" id="KW-0813">Transport</keyword>
<keyword evidence="4" id="KW-0997">Cell inner membrane</keyword>
<evidence type="ECO:0000313" key="11">
    <source>
        <dbReference type="EMBL" id="MFC4355838.1"/>
    </source>
</evidence>
<feature type="domain" description="Tripartite ATP-independent periplasmic transporters DctQ component" evidence="10">
    <location>
        <begin position="27"/>
        <end position="154"/>
    </location>
</feature>
<evidence type="ECO:0000256" key="4">
    <source>
        <dbReference type="ARBA" id="ARBA00022519"/>
    </source>
</evidence>
<keyword evidence="12" id="KW-1185">Reference proteome</keyword>
<dbReference type="InterPro" id="IPR055348">
    <property type="entry name" value="DctQ"/>
</dbReference>
<dbReference type="RefSeq" id="WP_378142398.1">
    <property type="nucleotide sequence ID" value="NZ_JBHSEF010000025.1"/>
</dbReference>
<feature type="transmembrane region" description="Helical" evidence="9">
    <location>
        <begin position="50"/>
        <end position="67"/>
    </location>
</feature>
<accession>A0ABV8UWX9</accession>
<proteinExistence type="inferred from homology"/>
<feature type="transmembrane region" description="Helical" evidence="9">
    <location>
        <begin position="130"/>
        <end position="151"/>
    </location>
</feature>
<dbReference type="Proteomes" id="UP001595733">
    <property type="component" value="Unassembled WGS sequence"/>
</dbReference>
<dbReference type="InterPro" id="IPR007387">
    <property type="entry name" value="TRAP_DctQ"/>
</dbReference>
<gene>
    <name evidence="11" type="ORF">ACFO0S_12325</name>
</gene>
<evidence type="ECO:0000256" key="2">
    <source>
        <dbReference type="ARBA" id="ARBA00022448"/>
    </source>
</evidence>
<evidence type="ECO:0000256" key="1">
    <source>
        <dbReference type="ARBA" id="ARBA00004429"/>
    </source>
</evidence>
<evidence type="ECO:0000256" key="5">
    <source>
        <dbReference type="ARBA" id="ARBA00022692"/>
    </source>
</evidence>
<comment type="caution">
    <text evidence="11">The sequence shown here is derived from an EMBL/GenBank/DDBJ whole genome shotgun (WGS) entry which is preliminary data.</text>
</comment>
<feature type="transmembrane region" description="Helical" evidence="9">
    <location>
        <begin position="88"/>
        <end position="110"/>
    </location>
</feature>
<keyword evidence="7 9" id="KW-0472">Membrane</keyword>
<evidence type="ECO:0000256" key="9">
    <source>
        <dbReference type="SAM" id="Phobius"/>
    </source>
</evidence>
<name>A0ABV8UWX9_9BACL</name>
<dbReference type="PANTHER" id="PTHR35011:SF2">
    <property type="entry name" value="2,3-DIKETO-L-GULONATE TRAP TRANSPORTER SMALL PERMEASE PROTEIN YIAM"/>
    <property type="match status" value="1"/>
</dbReference>
<evidence type="ECO:0000259" key="10">
    <source>
        <dbReference type="Pfam" id="PF04290"/>
    </source>
</evidence>
<evidence type="ECO:0000256" key="6">
    <source>
        <dbReference type="ARBA" id="ARBA00022989"/>
    </source>
</evidence>
<keyword evidence="3" id="KW-1003">Cell membrane</keyword>
<evidence type="ECO:0000256" key="8">
    <source>
        <dbReference type="ARBA" id="ARBA00038436"/>
    </source>
</evidence>
<dbReference type="Pfam" id="PF04290">
    <property type="entry name" value="DctQ"/>
    <property type="match status" value="1"/>
</dbReference>
<evidence type="ECO:0000313" key="12">
    <source>
        <dbReference type="Proteomes" id="UP001595733"/>
    </source>
</evidence>
<reference evidence="12" key="1">
    <citation type="journal article" date="2019" name="Int. J. Syst. Evol. Microbiol.">
        <title>The Global Catalogue of Microorganisms (GCM) 10K type strain sequencing project: providing services to taxonomists for standard genome sequencing and annotation.</title>
        <authorList>
            <consortium name="The Broad Institute Genomics Platform"/>
            <consortium name="The Broad Institute Genome Sequencing Center for Infectious Disease"/>
            <person name="Wu L."/>
            <person name="Ma J."/>
        </authorList>
    </citation>
    <scope>NUCLEOTIDE SEQUENCE [LARGE SCALE GENOMIC DNA]</scope>
    <source>
        <strain evidence="12">CCUG 50353</strain>
    </source>
</reference>
<protein>
    <submittedName>
        <fullName evidence="11">TRAP transporter small permease</fullName>
    </submittedName>
</protein>
<comment type="similarity">
    <text evidence="8">Belongs to the TRAP transporter small permease family.</text>
</comment>
<feature type="transmembrane region" description="Helical" evidence="9">
    <location>
        <begin position="14"/>
        <end position="35"/>
    </location>
</feature>
<keyword evidence="6 9" id="KW-1133">Transmembrane helix</keyword>
<keyword evidence="5 9" id="KW-0812">Transmembrane</keyword>
<dbReference type="PANTHER" id="PTHR35011">
    <property type="entry name" value="2,3-DIKETO-L-GULONATE TRAP TRANSPORTER SMALL PERMEASE PROTEIN YIAM"/>
    <property type="match status" value="1"/>
</dbReference>
<evidence type="ECO:0000256" key="3">
    <source>
        <dbReference type="ARBA" id="ARBA00022475"/>
    </source>
</evidence>
<dbReference type="EMBL" id="JBHSEF010000025">
    <property type="protein sequence ID" value="MFC4355838.1"/>
    <property type="molecule type" value="Genomic_DNA"/>
</dbReference>
<organism evidence="11 12">
    <name type="scientific">Chryseomicrobium palamuruense</name>
    <dbReference type="NCBI Taxonomy" id="682973"/>
    <lineage>
        <taxon>Bacteria</taxon>
        <taxon>Bacillati</taxon>
        <taxon>Bacillota</taxon>
        <taxon>Bacilli</taxon>
        <taxon>Bacillales</taxon>
        <taxon>Caryophanaceae</taxon>
        <taxon>Chryseomicrobium</taxon>
    </lineage>
</organism>
<evidence type="ECO:0000256" key="7">
    <source>
        <dbReference type="ARBA" id="ARBA00023136"/>
    </source>
</evidence>
<comment type="subcellular location">
    <subcellularLocation>
        <location evidence="1">Cell inner membrane</location>
        <topology evidence="1">Multi-pass membrane protein</topology>
    </subcellularLocation>
</comment>